<dbReference type="AlphaFoldDB" id="A0A8H5C6W1"/>
<feature type="region of interest" description="Disordered" evidence="1">
    <location>
        <begin position="77"/>
        <end position="121"/>
    </location>
</feature>
<sequence length="213" mass="23859">MIATHRSTSELAPAFSNPRLVPTSGISLATPRPRVKTPRRPNTADTPSPSSFAILRPLPPRSVDDASLFDRSTVASHFHHSRSASPAPSAFRAPRASTDDSSSSRRPLFFSNSPETDLPPLPTLDKRFLANVKAKGRLGFKQLAAVPFRSLRIVVHKREPSEPKEKDRKNKERQDRIFKAYQRAAELWAECEKDNLMVMHKMKENALVAKEDI</sequence>
<feature type="compositionally biased region" description="Polar residues" evidence="1">
    <location>
        <begin position="1"/>
        <end position="10"/>
    </location>
</feature>
<feature type="region of interest" description="Disordered" evidence="1">
    <location>
        <begin position="1"/>
        <end position="59"/>
    </location>
</feature>
<comment type="caution">
    <text evidence="2">The sequence shown here is derived from an EMBL/GenBank/DDBJ whole genome shotgun (WGS) entry which is preliminary data.</text>
</comment>
<name>A0A8H5C6W1_9AGAR</name>
<evidence type="ECO:0000313" key="2">
    <source>
        <dbReference type="EMBL" id="KAF5336244.1"/>
    </source>
</evidence>
<keyword evidence="3" id="KW-1185">Reference proteome</keyword>
<evidence type="ECO:0000313" key="3">
    <source>
        <dbReference type="Proteomes" id="UP000559256"/>
    </source>
</evidence>
<organism evidence="2 3">
    <name type="scientific">Tetrapyrgos nigripes</name>
    <dbReference type="NCBI Taxonomy" id="182062"/>
    <lineage>
        <taxon>Eukaryota</taxon>
        <taxon>Fungi</taxon>
        <taxon>Dikarya</taxon>
        <taxon>Basidiomycota</taxon>
        <taxon>Agaricomycotina</taxon>
        <taxon>Agaricomycetes</taxon>
        <taxon>Agaricomycetidae</taxon>
        <taxon>Agaricales</taxon>
        <taxon>Marasmiineae</taxon>
        <taxon>Marasmiaceae</taxon>
        <taxon>Tetrapyrgos</taxon>
    </lineage>
</organism>
<protein>
    <submittedName>
        <fullName evidence="2">Uncharacterized protein</fullName>
    </submittedName>
</protein>
<evidence type="ECO:0000256" key="1">
    <source>
        <dbReference type="SAM" id="MobiDB-lite"/>
    </source>
</evidence>
<reference evidence="2 3" key="1">
    <citation type="journal article" date="2020" name="ISME J.">
        <title>Uncovering the hidden diversity of litter-decomposition mechanisms in mushroom-forming fungi.</title>
        <authorList>
            <person name="Floudas D."/>
            <person name="Bentzer J."/>
            <person name="Ahren D."/>
            <person name="Johansson T."/>
            <person name="Persson P."/>
            <person name="Tunlid A."/>
        </authorList>
    </citation>
    <scope>NUCLEOTIDE SEQUENCE [LARGE SCALE GENOMIC DNA]</scope>
    <source>
        <strain evidence="2 3">CBS 291.85</strain>
    </source>
</reference>
<feature type="compositionally biased region" description="Low complexity" evidence="1">
    <location>
        <begin position="83"/>
        <end position="107"/>
    </location>
</feature>
<gene>
    <name evidence="2" type="ORF">D9758_014354</name>
</gene>
<proteinExistence type="predicted"/>
<accession>A0A8H5C6W1</accession>
<dbReference type="Proteomes" id="UP000559256">
    <property type="component" value="Unassembled WGS sequence"/>
</dbReference>
<dbReference type="EMBL" id="JAACJM010000230">
    <property type="protein sequence ID" value="KAF5336244.1"/>
    <property type="molecule type" value="Genomic_DNA"/>
</dbReference>